<dbReference type="SUPFAM" id="SSF47240">
    <property type="entry name" value="Ferritin-like"/>
    <property type="match status" value="1"/>
</dbReference>
<dbReference type="InterPro" id="IPR012347">
    <property type="entry name" value="Ferritin-like"/>
</dbReference>
<name>A0ABS8KIC8_9BURK</name>
<dbReference type="RefSeq" id="WP_230563291.1">
    <property type="nucleotide sequence ID" value="NZ_JAJITC010000012.1"/>
</dbReference>
<proteinExistence type="predicted"/>
<sequence>MTQRKTVDDLFVHMLSDIYNAEKQLTRALAKLARSVSDPQLSEAFRTHLEETHGQVERIDQVVEKTGIRLKRIKCVAMEGLIEEGADLIEEIEKGPVLDAGLVAAAQKVEHYEIAAYGSLCAIGKQLGQTEAVELLKATLEEEKATDLKLTEFAEKAGNQKAREHK</sequence>
<comment type="caution">
    <text evidence="1">The sequence shown here is derived from an EMBL/GenBank/DDBJ whole genome shotgun (WGS) entry which is preliminary data.</text>
</comment>
<evidence type="ECO:0000313" key="2">
    <source>
        <dbReference type="Proteomes" id="UP001430614"/>
    </source>
</evidence>
<dbReference type="InterPro" id="IPR009078">
    <property type="entry name" value="Ferritin-like_SF"/>
</dbReference>
<dbReference type="EMBL" id="JAJITC010000012">
    <property type="protein sequence ID" value="MCC8404477.1"/>
    <property type="molecule type" value="Genomic_DNA"/>
</dbReference>
<organism evidence="1 2">
    <name type="scientific">Paraburkholderia translucens</name>
    <dbReference type="NCBI Taxonomy" id="2886945"/>
    <lineage>
        <taxon>Bacteria</taxon>
        <taxon>Pseudomonadati</taxon>
        <taxon>Pseudomonadota</taxon>
        <taxon>Betaproteobacteria</taxon>
        <taxon>Burkholderiales</taxon>
        <taxon>Burkholderiaceae</taxon>
        <taxon>Paraburkholderia</taxon>
    </lineage>
</organism>
<dbReference type="PANTHER" id="PTHR30565:SF9">
    <property type="entry name" value="PROTEIN YCIF"/>
    <property type="match status" value="1"/>
</dbReference>
<dbReference type="InterPro" id="IPR010287">
    <property type="entry name" value="DUF892_YciF-like"/>
</dbReference>
<dbReference type="Proteomes" id="UP001430614">
    <property type="component" value="Unassembled WGS sequence"/>
</dbReference>
<dbReference type="InterPro" id="IPR047114">
    <property type="entry name" value="YciF"/>
</dbReference>
<protein>
    <submittedName>
        <fullName evidence="1">Ferritin-like domain-containing protein</fullName>
    </submittedName>
</protein>
<dbReference type="Gene3D" id="1.20.1260.10">
    <property type="match status" value="1"/>
</dbReference>
<reference evidence="1 2" key="1">
    <citation type="submission" date="2021-11" db="EMBL/GenBank/DDBJ databases">
        <authorList>
            <person name="Oh E.-T."/>
            <person name="Kim S.-B."/>
        </authorList>
    </citation>
    <scope>NUCLEOTIDE SEQUENCE [LARGE SCALE GENOMIC DNA]</scope>
    <source>
        <strain evidence="1 2">MMS20-SJTN17</strain>
    </source>
</reference>
<accession>A0ABS8KIC8</accession>
<keyword evidence="2" id="KW-1185">Reference proteome</keyword>
<dbReference type="CDD" id="cd07909">
    <property type="entry name" value="YciF"/>
    <property type="match status" value="1"/>
</dbReference>
<dbReference type="Pfam" id="PF05974">
    <property type="entry name" value="DUF892"/>
    <property type="match status" value="1"/>
</dbReference>
<dbReference type="PANTHER" id="PTHR30565">
    <property type="entry name" value="PROTEIN YCIF"/>
    <property type="match status" value="1"/>
</dbReference>
<evidence type="ECO:0000313" key="1">
    <source>
        <dbReference type="EMBL" id="MCC8404477.1"/>
    </source>
</evidence>
<gene>
    <name evidence="1" type="ORF">LJ655_21775</name>
</gene>